<evidence type="ECO:0000256" key="2">
    <source>
        <dbReference type="ARBA" id="ARBA00022475"/>
    </source>
</evidence>
<sequence>ILNWILPLCCLTKETESVSCLSKDGFKVRLGIKTALGDDAYEWNESEMFLFKSTLAYAMRKQTNQDTYKNHSNILICLLFMFMVTSPDDPTQLIPKEQVEQAFVGIPPTLAVPITYDTEPWLIVFGVVSGAVARGIVALLMSTVSKKTTVSNVLLTNHSNTILCFLLKLHGGLKSFKRSLKLLF</sequence>
<keyword evidence="11" id="KW-1185">Reference proteome</keyword>
<feature type="domain" description="Collectrin-like" evidence="9">
    <location>
        <begin position="22"/>
        <end position="184"/>
    </location>
</feature>
<name>A0A673GRJ7_9TELE</name>
<dbReference type="InterPro" id="IPR042944">
    <property type="entry name" value="Collectrin"/>
</dbReference>
<keyword evidence="3" id="KW-0597">Phosphoprotein</keyword>
<evidence type="ECO:0000313" key="11">
    <source>
        <dbReference type="Proteomes" id="UP000472270"/>
    </source>
</evidence>
<dbReference type="Proteomes" id="UP000472270">
    <property type="component" value="Unassembled WGS sequence"/>
</dbReference>
<organism evidence="10 11">
    <name type="scientific">Sinocyclocheilus rhinocerous</name>
    <dbReference type="NCBI Taxonomy" id="307959"/>
    <lineage>
        <taxon>Eukaryota</taxon>
        <taxon>Metazoa</taxon>
        <taxon>Chordata</taxon>
        <taxon>Craniata</taxon>
        <taxon>Vertebrata</taxon>
        <taxon>Euteleostomi</taxon>
        <taxon>Actinopterygii</taxon>
        <taxon>Neopterygii</taxon>
        <taxon>Teleostei</taxon>
        <taxon>Ostariophysi</taxon>
        <taxon>Cypriniformes</taxon>
        <taxon>Cyprinidae</taxon>
        <taxon>Cyprininae</taxon>
        <taxon>Sinocyclocheilus</taxon>
    </lineage>
</organism>
<evidence type="ECO:0000256" key="7">
    <source>
        <dbReference type="ARBA" id="ARBA00023136"/>
    </source>
</evidence>
<dbReference type="AlphaFoldDB" id="A0A673GRJ7"/>
<dbReference type="GO" id="GO:0051957">
    <property type="term" value="P:positive regulation of amino acid transport"/>
    <property type="evidence" value="ECO:0007669"/>
    <property type="project" value="TreeGrafter"/>
</dbReference>
<reference evidence="10" key="2">
    <citation type="submission" date="2025-09" db="UniProtKB">
        <authorList>
            <consortium name="Ensembl"/>
        </authorList>
    </citation>
    <scope>IDENTIFICATION</scope>
</reference>
<dbReference type="PANTHER" id="PTHR46884:SF1">
    <property type="entry name" value="COLLECTRIN"/>
    <property type="match status" value="1"/>
</dbReference>
<keyword evidence="7" id="KW-0472">Membrane</keyword>
<dbReference type="Ensembl" id="ENSSRHT00000016562.1">
    <property type="protein sequence ID" value="ENSSRHP00000016028.1"/>
    <property type="gene ID" value="ENSSRHG00000008866.1"/>
</dbReference>
<evidence type="ECO:0000256" key="8">
    <source>
        <dbReference type="ARBA" id="ARBA00023180"/>
    </source>
</evidence>
<dbReference type="Pfam" id="PF16959">
    <property type="entry name" value="Collectrin"/>
    <property type="match status" value="2"/>
</dbReference>
<evidence type="ECO:0000256" key="4">
    <source>
        <dbReference type="ARBA" id="ARBA00022692"/>
    </source>
</evidence>
<evidence type="ECO:0000313" key="10">
    <source>
        <dbReference type="Ensembl" id="ENSSRHP00000016028.1"/>
    </source>
</evidence>
<keyword evidence="8" id="KW-0325">Glycoprotein</keyword>
<dbReference type="PANTHER" id="PTHR46884">
    <property type="entry name" value="COLLECTRIN"/>
    <property type="match status" value="1"/>
</dbReference>
<dbReference type="PROSITE" id="PS52010">
    <property type="entry name" value="COLLECTRIN_LIKE"/>
    <property type="match status" value="1"/>
</dbReference>
<keyword evidence="4" id="KW-0812">Transmembrane</keyword>
<protein>
    <submittedName>
        <fullName evidence="10">Si:dkey-194e6.1</fullName>
    </submittedName>
</protein>
<keyword evidence="5" id="KW-0732">Signal</keyword>
<evidence type="ECO:0000256" key="3">
    <source>
        <dbReference type="ARBA" id="ARBA00022553"/>
    </source>
</evidence>
<dbReference type="GO" id="GO:0070062">
    <property type="term" value="C:extracellular exosome"/>
    <property type="evidence" value="ECO:0007669"/>
    <property type="project" value="TreeGrafter"/>
</dbReference>
<evidence type="ECO:0000259" key="9">
    <source>
        <dbReference type="PROSITE" id="PS52010"/>
    </source>
</evidence>
<comment type="subcellular location">
    <subcellularLocation>
        <location evidence="1">Cell membrane</location>
        <topology evidence="1">Single-pass type I membrane protein</topology>
    </subcellularLocation>
</comment>
<accession>A0A673GRJ7</accession>
<reference evidence="10" key="1">
    <citation type="submission" date="2025-08" db="UniProtKB">
        <authorList>
            <consortium name="Ensembl"/>
        </authorList>
    </citation>
    <scope>IDENTIFICATION</scope>
</reference>
<evidence type="ECO:0000256" key="5">
    <source>
        <dbReference type="ARBA" id="ARBA00022729"/>
    </source>
</evidence>
<evidence type="ECO:0000256" key="6">
    <source>
        <dbReference type="ARBA" id="ARBA00022989"/>
    </source>
</evidence>
<dbReference type="InterPro" id="IPR031588">
    <property type="entry name" value="Collectrin_dom"/>
</dbReference>
<proteinExistence type="predicted"/>
<dbReference type="GO" id="GO:0005886">
    <property type="term" value="C:plasma membrane"/>
    <property type="evidence" value="ECO:0007669"/>
    <property type="project" value="UniProtKB-SubCell"/>
</dbReference>
<keyword evidence="6" id="KW-1133">Transmembrane helix</keyword>
<keyword evidence="2" id="KW-1003">Cell membrane</keyword>
<evidence type="ECO:0000256" key="1">
    <source>
        <dbReference type="ARBA" id="ARBA00004251"/>
    </source>
</evidence>